<gene>
    <name evidence="2" type="ORF">CMN_00180</name>
</gene>
<feature type="compositionally biased region" description="Basic and acidic residues" evidence="1">
    <location>
        <begin position="183"/>
        <end position="192"/>
    </location>
</feature>
<dbReference type="EMBL" id="HE614873">
    <property type="protein sequence ID" value="CCE74157.1"/>
    <property type="molecule type" value="Genomic_DNA"/>
</dbReference>
<evidence type="ECO:0000313" key="3">
    <source>
        <dbReference type="Proteomes" id="UP000012170"/>
    </source>
</evidence>
<evidence type="ECO:0000313" key="2">
    <source>
        <dbReference type="EMBL" id="CCE74157.1"/>
    </source>
</evidence>
<protein>
    <recommendedName>
        <fullName evidence="4">Phage-related protein</fullName>
    </recommendedName>
</protein>
<reference evidence="3" key="2">
    <citation type="submission" date="2013-04" db="EMBL/GenBank/DDBJ databases">
        <title>The genome sequence of the maize-pathogen Clavibacter michiganensis subsp. nebraskensis.</title>
        <authorList>
            <person name="Gartemann K.H."/>
            <person name="Blom J."/>
            <person name="Dreiseikelmann B."/>
            <person name="Fluegel M."/>
            <person name="Jaenicke S."/>
            <person name="Linke B."/>
            <person name="Sczcepanowski R."/>
            <person name="Wittmann J."/>
            <person name="Goesmann A."/>
            <person name="Puehler A."/>
            <person name="Eichenlaub R."/>
            <person name="Rueckert C."/>
        </authorList>
    </citation>
    <scope>NUCLEOTIDE SEQUENCE [LARGE SCALE GENOMIC DNA]</scope>
    <source>
        <strain evidence="3">NCPPB 2581</strain>
    </source>
</reference>
<dbReference type="GeneID" id="92984706"/>
<accession>A0AAI9EJ54</accession>
<organism evidence="2 3">
    <name type="scientific">Clavibacter nebraskensis NCPPB 2581</name>
    <dbReference type="NCBI Taxonomy" id="1097677"/>
    <lineage>
        <taxon>Bacteria</taxon>
        <taxon>Bacillati</taxon>
        <taxon>Actinomycetota</taxon>
        <taxon>Actinomycetes</taxon>
        <taxon>Micrococcales</taxon>
        <taxon>Microbacteriaceae</taxon>
        <taxon>Clavibacter</taxon>
    </lineage>
</organism>
<name>A0AAI9EJ54_9MICO</name>
<dbReference type="KEGG" id="cmc:CMN_00180"/>
<evidence type="ECO:0008006" key="4">
    <source>
        <dbReference type="Google" id="ProtNLM"/>
    </source>
</evidence>
<dbReference type="RefSeq" id="WP_015488983.1">
    <property type="nucleotide sequence ID" value="NC_020891.1"/>
</dbReference>
<reference evidence="2 3" key="1">
    <citation type="submission" date="2011-11" db="EMBL/GenBank/DDBJ databases">
        <authorList>
            <person name="Gartemann K."/>
        </authorList>
    </citation>
    <scope>NUCLEOTIDE SEQUENCE [LARGE SCALE GENOMIC DNA]</scope>
    <source>
        <strain evidence="3">NCPPB 2581</strain>
    </source>
</reference>
<dbReference type="InterPro" id="IPR047729">
    <property type="entry name" value="Sce7726-like"/>
</dbReference>
<evidence type="ECO:0000256" key="1">
    <source>
        <dbReference type="SAM" id="MobiDB-lite"/>
    </source>
</evidence>
<dbReference type="NCBIfam" id="NF033832">
    <property type="entry name" value="sce7726_fam"/>
    <property type="match status" value="1"/>
</dbReference>
<dbReference type="Proteomes" id="UP000012170">
    <property type="component" value="Chromosome"/>
</dbReference>
<sequence>MRDVDIRAALIAGIRREHPDSTENRVWSELAVVLGASRVDVCLVNDTLTGWEIKSPRDNFDRLDAQIRHYDQVLDFAHIVVTSKDIQRARARVPARWGIVEAIEQDGVVSLRRRRQARRNRRVDPLSLAQLLWRNEAMDELGTRGVRGSWSKATRWDLWDALVAALTVEELRAAVRGRLKARPAREADRPYKQDGATLPQRAT</sequence>
<feature type="region of interest" description="Disordered" evidence="1">
    <location>
        <begin position="182"/>
        <end position="203"/>
    </location>
</feature>
<dbReference type="AlphaFoldDB" id="A0AAI9EJ54"/>
<proteinExistence type="predicted"/>